<sequence length="56" mass="6378">MARWQSQGGTSAWNTLSKSFEFVPTETFNYVIVLSGTFHSNIKSRWLFYGGTKEAL</sequence>
<protein>
    <submittedName>
        <fullName evidence="1">Uncharacterized protein</fullName>
    </submittedName>
</protein>
<evidence type="ECO:0000313" key="1">
    <source>
        <dbReference type="EMBL" id="OYR23129.1"/>
    </source>
</evidence>
<dbReference type="EMBL" id="NNRM01000041">
    <property type="protein sequence ID" value="OYR23129.1"/>
    <property type="molecule type" value="Genomic_DNA"/>
</dbReference>
<accession>A0A256G7R5</accession>
<dbReference type="Proteomes" id="UP000216188">
    <property type="component" value="Unassembled WGS sequence"/>
</dbReference>
<proteinExistence type="predicted"/>
<reference evidence="1 2" key="1">
    <citation type="submission" date="2017-07" db="EMBL/GenBank/DDBJ databases">
        <title>Phylogenetic study on the rhizospheric bacterium Ochrobactrum sp. A44.</title>
        <authorList>
            <person name="Krzyzanowska D.M."/>
            <person name="Ossowicki A."/>
            <person name="Rajewska M."/>
            <person name="Maciag T."/>
            <person name="Kaczynski Z."/>
            <person name="Czerwicka M."/>
            <person name="Jafra S."/>
        </authorList>
    </citation>
    <scope>NUCLEOTIDE SEQUENCE [LARGE SCALE GENOMIC DNA]</scope>
    <source>
        <strain evidence="1 2">CCUG 30717</strain>
    </source>
</reference>
<organism evidence="1 2">
    <name type="scientific">Brucella pseudogrignonensis</name>
    <dbReference type="NCBI Taxonomy" id="419475"/>
    <lineage>
        <taxon>Bacteria</taxon>
        <taxon>Pseudomonadati</taxon>
        <taxon>Pseudomonadota</taxon>
        <taxon>Alphaproteobacteria</taxon>
        <taxon>Hyphomicrobiales</taxon>
        <taxon>Brucellaceae</taxon>
        <taxon>Brucella/Ochrobactrum group</taxon>
        <taxon>Brucella</taxon>
    </lineage>
</organism>
<name>A0A256G7R5_9HYPH</name>
<keyword evidence="2" id="KW-1185">Reference proteome</keyword>
<gene>
    <name evidence="1" type="ORF">CEV34_3874</name>
</gene>
<comment type="caution">
    <text evidence="1">The sequence shown here is derived from an EMBL/GenBank/DDBJ whole genome shotgun (WGS) entry which is preliminary data.</text>
</comment>
<dbReference type="AlphaFoldDB" id="A0A256G7R5"/>
<evidence type="ECO:0000313" key="2">
    <source>
        <dbReference type="Proteomes" id="UP000216188"/>
    </source>
</evidence>